<protein>
    <submittedName>
        <fullName evidence="1">Uncharacterized protein</fullName>
    </submittedName>
</protein>
<gene>
    <name evidence="1" type="ORF">METZ01_LOCUS38128</name>
</gene>
<accession>A0A381R224</accession>
<evidence type="ECO:0000313" key="1">
    <source>
        <dbReference type="EMBL" id="SUZ85274.1"/>
    </source>
</evidence>
<dbReference type="EMBL" id="UINC01001627">
    <property type="protein sequence ID" value="SUZ85274.1"/>
    <property type="molecule type" value="Genomic_DNA"/>
</dbReference>
<dbReference type="AlphaFoldDB" id="A0A381R224"/>
<sequence>MLFHVTANHDHMTCPARAGGRDSDEARQALKWIEGNDDVKVLGVMDIGTASRVFTLLEASEFDSLSALLRDQMLIGKAEVLPVNDAIARRKQGGPWET</sequence>
<organism evidence="1">
    <name type="scientific">marine metagenome</name>
    <dbReference type="NCBI Taxonomy" id="408172"/>
    <lineage>
        <taxon>unclassified sequences</taxon>
        <taxon>metagenomes</taxon>
        <taxon>ecological metagenomes</taxon>
    </lineage>
</organism>
<proteinExistence type="predicted"/>
<name>A0A381R224_9ZZZZ</name>
<reference evidence="1" key="1">
    <citation type="submission" date="2018-05" db="EMBL/GenBank/DDBJ databases">
        <authorList>
            <person name="Lanie J.A."/>
            <person name="Ng W.-L."/>
            <person name="Kazmierczak K.M."/>
            <person name="Andrzejewski T.M."/>
            <person name="Davidsen T.M."/>
            <person name="Wayne K.J."/>
            <person name="Tettelin H."/>
            <person name="Glass J.I."/>
            <person name="Rusch D."/>
            <person name="Podicherti R."/>
            <person name="Tsui H.-C.T."/>
            <person name="Winkler M.E."/>
        </authorList>
    </citation>
    <scope>NUCLEOTIDE SEQUENCE</scope>
</reference>